<gene>
    <name evidence="4" type="ORF">Z043_112272</name>
</gene>
<feature type="coiled-coil region" evidence="2">
    <location>
        <begin position="140"/>
        <end position="192"/>
    </location>
</feature>
<feature type="coiled-coil region" evidence="2">
    <location>
        <begin position="241"/>
        <end position="274"/>
    </location>
</feature>
<accession>A0A0P7V308</accession>
<protein>
    <recommendedName>
        <fullName evidence="3">Cullin family profile domain-containing protein</fullName>
    </recommendedName>
</protein>
<sequence length="468" mass="53897">MKTFRDAIDPHIIFDTSPLLNTHIDNIRNEFHKLLGKLEKVKPNEYGDLKVLEEALRKIRKYHAEVKEAEEQCKDAKAMLAASRQKRKEAKDKLDSRLVEDWDALERKVKALNVTNLYEENVTKLPEQTKSGITRVLLSLSDSERKIQEAKKKSQDTKSKAEELKKKIDRNLEKFEREKNNTKDLIKQVKDFLTVDYKVLPTDEMVKPEDIEMVATAVLAIQLPSSPEEIRDLINKIRSILVNSTKLLEDLERLREDARTAQDLLQRAKEVQNKTRSIDVSRIKKALKDAEDIQDNVSRYLGNAKNNINSTTKQLEEMNAKLNDTETVLNVSRIKDLVEQVEVLKNKTEMNRLQGQEAKAAADLALKNATATKTLLDEVNTLFQELEKKKDNGTKELVDERLKNIMMEAENIAKEVKDKMTQIEDLETKIVQLLRVKNEKAVEVDELLQKADDIRKELTDRAVAYAKC</sequence>
<keyword evidence="2" id="KW-0175">Coiled coil</keyword>
<feature type="coiled-coil region" evidence="2">
    <location>
        <begin position="376"/>
        <end position="457"/>
    </location>
</feature>
<dbReference type="Pfam" id="PF23219">
    <property type="entry name" value="LAMB1"/>
    <property type="match status" value="1"/>
</dbReference>
<dbReference type="PROSITE" id="PS50069">
    <property type="entry name" value="CULLIN_2"/>
    <property type="match status" value="1"/>
</dbReference>
<feature type="domain" description="Cullin family profile" evidence="3">
    <location>
        <begin position="159"/>
        <end position="281"/>
    </location>
</feature>
<dbReference type="AlphaFoldDB" id="A0A0P7V308"/>
<comment type="similarity">
    <text evidence="1">Belongs to the cullin family.</text>
</comment>
<comment type="caution">
    <text evidence="4">The sequence shown here is derived from an EMBL/GenBank/DDBJ whole genome shotgun (WGS) entry which is preliminary data.</text>
</comment>
<evidence type="ECO:0000256" key="2">
    <source>
        <dbReference type="SAM" id="Coils"/>
    </source>
</evidence>
<feature type="coiled-coil region" evidence="2">
    <location>
        <begin position="301"/>
        <end position="328"/>
    </location>
</feature>
<evidence type="ECO:0000313" key="4">
    <source>
        <dbReference type="EMBL" id="KPP69006.1"/>
    </source>
</evidence>
<proteinExistence type="inferred from homology"/>
<evidence type="ECO:0000259" key="3">
    <source>
        <dbReference type="PROSITE" id="PS50069"/>
    </source>
</evidence>
<dbReference type="InterPro" id="IPR016158">
    <property type="entry name" value="Cullin_homology"/>
</dbReference>
<feature type="coiled-coil region" evidence="2">
    <location>
        <begin position="52"/>
        <end position="93"/>
    </location>
</feature>
<evidence type="ECO:0000313" key="5">
    <source>
        <dbReference type="Proteomes" id="UP000034805"/>
    </source>
</evidence>
<evidence type="ECO:0000256" key="1">
    <source>
        <dbReference type="PROSITE-ProRule" id="PRU00330"/>
    </source>
</evidence>
<dbReference type="Proteomes" id="UP000034805">
    <property type="component" value="Unassembled WGS sequence"/>
</dbReference>
<reference evidence="4 5" key="1">
    <citation type="submission" date="2015-08" db="EMBL/GenBank/DDBJ databases">
        <title>The genome of the Asian arowana (Scleropages formosus).</title>
        <authorList>
            <person name="Tan M.H."/>
            <person name="Gan H.M."/>
            <person name="Croft L.J."/>
            <person name="Austin C.M."/>
        </authorList>
    </citation>
    <scope>NUCLEOTIDE SEQUENCE [LARGE SCALE GENOMIC DNA]</scope>
    <source>
        <strain evidence="4">Aro1</strain>
    </source>
</reference>
<dbReference type="InterPro" id="IPR056860">
    <property type="entry name" value="LAMB4_dom"/>
</dbReference>
<name>A0A0P7V308_SCLFO</name>
<organism evidence="4 5">
    <name type="scientific">Scleropages formosus</name>
    <name type="common">Asian bonytongue</name>
    <name type="synonym">Osteoglossum formosum</name>
    <dbReference type="NCBI Taxonomy" id="113540"/>
    <lineage>
        <taxon>Eukaryota</taxon>
        <taxon>Metazoa</taxon>
        <taxon>Chordata</taxon>
        <taxon>Craniata</taxon>
        <taxon>Vertebrata</taxon>
        <taxon>Euteleostomi</taxon>
        <taxon>Actinopterygii</taxon>
        <taxon>Neopterygii</taxon>
        <taxon>Teleostei</taxon>
        <taxon>Osteoglossocephala</taxon>
        <taxon>Osteoglossomorpha</taxon>
        <taxon>Osteoglossiformes</taxon>
        <taxon>Osteoglossidae</taxon>
        <taxon>Scleropages</taxon>
    </lineage>
</organism>
<dbReference type="InterPro" id="IPR056558">
    <property type="entry name" value="LAMB1-4_helical"/>
</dbReference>
<dbReference type="EMBL" id="JARO02004168">
    <property type="protein sequence ID" value="KPP69006.1"/>
    <property type="molecule type" value="Genomic_DNA"/>
</dbReference>
<dbReference type="Pfam" id="PF24999">
    <property type="entry name" value="LAMB4"/>
    <property type="match status" value="1"/>
</dbReference>